<comment type="caution">
    <text evidence="4">The sequence shown here is derived from an EMBL/GenBank/DDBJ whole genome shotgun (WGS) entry which is preliminary data.</text>
</comment>
<organism evidence="4 5">
    <name type="scientific">Flammeovirga pacifica</name>
    <dbReference type="NCBI Taxonomy" id="915059"/>
    <lineage>
        <taxon>Bacteria</taxon>
        <taxon>Pseudomonadati</taxon>
        <taxon>Bacteroidota</taxon>
        <taxon>Cytophagia</taxon>
        <taxon>Cytophagales</taxon>
        <taxon>Flammeovirgaceae</taxon>
        <taxon>Flammeovirga</taxon>
    </lineage>
</organism>
<dbReference type="Proteomes" id="UP000179797">
    <property type="component" value="Unassembled WGS sequence"/>
</dbReference>
<reference evidence="4 5" key="1">
    <citation type="journal article" date="2012" name="Int. J. Syst. Evol. Microbiol.">
        <title>Flammeovirga pacifica sp. nov., isolated from deep-sea sediment.</title>
        <authorList>
            <person name="Xu H."/>
            <person name="Fu Y."/>
            <person name="Yang N."/>
            <person name="Ding Z."/>
            <person name="Lai Q."/>
            <person name="Zeng R."/>
        </authorList>
    </citation>
    <scope>NUCLEOTIDE SEQUENCE [LARGE SCALE GENOMIC DNA]</scope>
    <source>
        <strain evidence="5">DSM 24597 / LMG 26175 / WPAGA1</strain>
    </source>
</reference>
<proteinExistence type="predicted"/>
<dbReference type="SUPFAM" id="SSF52833">
    <property type="entry name" value="Thioredoxin-like"/>
    <property type="match status" value="1"/>
</dbReference>
<name>A0A1S1YSK4_FLAPC</name>
<dbReference type="Gene3D" id="3.40.30.10">
    <property type="entry name" value="Glutaredoxin"/>
    <property type="match status" value="1"/>
</dbReference>
<dbReference type="OrthoDB" id="981626at2"/>
<dbReference type="PANTHER" id="PTHR15337:SF11">
    <property type="entry name" value="THIOREDOXIN DOMAIN-CONTAINING PROTEIN"/>
    <property type="match status" value="1"/>
</dbReference>
<keyword evidence="1 2" id="KW-0732">Signal</keyword>
<dbReference type="PANTHER" id="PTHR15337">
    <property type="entry name" value="ANTERIOR GRADIENT PROTEIN-RELATED"/>
    <property type="match status" value="1"/>
</dbReference>
<evidence type="ECO:0000256" key="2">
    <source>
        <dbReference type="SAM" id="SignalP"/>
    </source>
</evidence>
<feature type="domain" description="Thioredoxin" evidence="3">
    <location>
        <begin position="22"/>
        <end position="159"/>
    </location>
</feature>
<dbReference type="InterPro" id="IPR013766">
    <property type="entry name" value="Thioredoxin_domain"/>
</dbReference>
<evidence type="ECO:0000256" key="1">
    <source>
        <dbReference type="ARBA" id="ARBA00022729"/>
    </source>
</evidence>
<dbReference type="AlphaFoldDB" id="A0A1S1YSK4"/>
<evidence type="ECO:0000259" key="3">
    <source>
        <dbReference type="PROSITE" id="PS51352"/>
    </source>
</evidence>
<evidence type="ECO:0000313" key="4">
    <source>
        <dbReference type="EMBL" id="OHX64014.1"/>
    </source>
</evidence>
<feature type="chain" id="PRO_5010362858" description="Thioredoxin domain-containing protein" evidence="2">
    <location>
        <begin position="21"/>
        <end position="160"/>
    </location>
</feature>
<dbReference type="InterPro" id="IPR036249">
    <property type="entry name" value="Thioredoxin-like_sf"/>
</dbReference>
<dbReference type="InterPro" id="IPR051099">
    <property type="entry name" value="AGR/TXD"/>
</dbReference>
<keyword evidence="5" id="KW-1185">Reference proteome</keyword>
<dbReference type="RefSeq" id="WP_044218064.1">
    <property type="nucleotide sequence ID" value="NZ_JRYR02000002.1"/>
</dbReference>
<feature type="signal peptide" evidence="2">
    <location>
        <begin position="1"/>
        <end position="20"/>
    </location>
</feature>
<gene>
    <name evidence="4" type="ORF">NH26_20615</name>
</gene>
<dbReference type="EMBL" id="JRYR02000002">
    <property type="protein sequence ID" value="OHX64014.1"/>
    <property type="molecule type" value="Genomic_DNA"/>
</dbReference>
<dbReference type="PROSITE" id="PS51352">
    <property type="entry name" value="THIOREDOXIN_2"/>
    <property type="match status" value="1"/>
</dbReference>
<evidence type="ECO:0000313" key="5">
    <source>
        <dbReference type="Proteomes" id="UP000179797"/>
    </source>
</evidence>
<accession>A0A1S1YSK4</accession>
<sequence>MKKLIVSIFILFSVAINLHAQEQEQKKMPPITDPVTKEGWMNDANKAFKIANDEKRPIILDFTGSDWCGWCKKIDREIFDTPEFKKWVKENKVILLELDFPKGVKQSDQLRAQNYYLSQEYNIQGYPTILIVNNGKGIQMGYQKGGPEAWIKSVESQLTF</sequence>
<dbReference type="STRING" id="915059.NH26_20615"/>
<dbReference type="Pfam" id="PF13899">
    <property type="entry name" value="Thioredoxin_7"/>
    <property type="match status" value="1"/>
</dbReference>
<protein>
    <recommendedName>
        <fullName evidence="3">Thioredoxin domain-containing protein</fullName>
    </recommendedName>
</protein>